<protein>
    <submittedName>
        <fullName evidence="1">Uncharacterized protein</fullName>
    </submittedName>
</protein>
<proteinExistence type="predicted"/>
<reference evidence="1" key="2">
    <citation type="journal article" date="2015" name="Data Brief">
        <title>Shoot transcriptome of the giant reed, Arundo donax.</title>
        <authorList>
            <person name="Barrero R.A."/>
            <person name="Guerrero F.D."/>
            <person name="Moolhuijzen P."/>
            <person name="Goolsby J.A."/>
            <person name="Tidwell J."/>
            <person name="Bellgard S.E."/>
            <person name="Bellgard M.I."/>
        </authorList>
    </citation>
    <scope>NUCLEOTIDE SEQUENCE</scope>
    <source>
        <tissue evidence="1">Shoot tissue taken approximately 20 cm above the soil surface</tissue>
    </source>
</reference>
<name>A0A0A8XXP4_ARUDO</name>
<evidence type="ECO:0000313" key="1">
    <source>
        <dbReference type="EMBL" id="JAD17528.1"/>
    </source>
</evidence>
<dbReference type="AlphaFoldDB" id="A0A0A8XXP4"/>
<organism evidence="1">
    <name type="scientific">Arundo donax</name>
    <name type="common">Giant reed</name>
    <name type="synonym">Donax arundinaceus</name>
    <dbReference type="NCBI Taxonomy" id="35708"/>
    <lineage>
        <taxon>Eukaryota</taxon>
        <taxon>Viridiplantae</taxon>
        <taxon>Streptophyta</taxon>
        <taxon>Embryophyta</taxon>
        <taxon>Tracheophyta</taxon>
        <taxon>Spermatophyta</taxon>
        <taxon>Magnoliopsida</taxon>
        <taxon>Liliopsida</taxon>
        <taxon>Poales</taxon>
        <taxon>Poaceae</taxon>
        <taxon>PACMAD clade</taxon>
        <taxon>Arundinoideae</taxon>
        <taxon>Arundineae</taxon>
        <taxon>Arundo</taxon>
    </lineage>
</organism>
<accession>A0A0A8XXP4</accession>
<dbReference type="EMBL" id="GBRH01280367">
    <property type="protein sequence ID" value="JAD17528.1"/>
    <property type="molecule type" value="Transcribed_RNA"/>
</dbReference>
<reference evidence="1" key="1">
    <citation type="submission" date="2014-09" db="EMBL/GenBank/DDBJ databases">
        <authorList>
            <person name="Magalhaes I.L.F."/>
            <person name="Oliveira U."/>
            <person name="Santos F.R."/>
            <person name="Vidigal T.H.D.A."/>
            <person name="Brescovit A.D."/>
            <person name="Santos A.J."/>
        </authorList>
    </citation>
    <scope>NUCLEOTIDE SEQUENCE</scope>
    <source>
        <tissue evidence="1">Shoot tissue taken approximately 20 cm above the soil surface</tissue>
    </source>
</reference>
<sequence length="132" mass="14612">MILGMIGGNPRILGWVPWARPKASPLTFRSTRGFGKALRLRGSSSSFGASPIGLQPDSLPNMCLRVTSGTSEGLLRQRLQVTFSRHSKVFLHFTSGLSSVLFWRWWGSSWMVTSSSGVRVHCPNSHPRLKES</sequence>